<keyword evidence="2" id="KW-1185">Reference proteome</keyword>
<gene>
    <name evidence="1" type="ORF">THAOC_32515</name>
</gene>
<accession>K0R727</accession>
<dbReference type="EMBL" id="AGNL01045561">
    <property type="protein sequence ID" value="EJK48665.1"/>
    <property type="molecule type" value="Genomic_DNA"/>
</dbReference>
<dbReference type="AlphaFoldDB" id="K0R727"/>
<protein>
    <submittedName>
        <fullName evidence="1">Uncharacterized protein</fullName>
    </submittedName>
</protein>
<sequence length="119" mass="13094">RTHGVGPVNVHEQMSTLYATLPQTAPAAQVHNSSPPLTHGICHHDCERLATGQDLELEPACILLFADRLTDRSSESREERGAECCMLWTATTSTGRSPTHVLDSSKAADWIQYHFHSSD</sequence>
<feature type="non-terminal residue" evidence="1">
    <location>
        <position position="1"/>
    </location>
</feature>
<dbReference type="Proteomes" id="UP000266841">
    <property type="component" value="Unassembled WGS sequence"/>
</dbReference>
<proteinExistence type="predicted"/>
<reference evidence="1 2" key="1">
    <citation type="journal article" date="2012" name="Genome Biol.">
        <title>Genome and low-iron response of an oceanic diatom adapted to chronic iron limitation.</title>
        <authorList>
            <person name="Lommer M."/>
            <person name="Specht M."/>
            <person name="Roy A.S."/>
            <person name="Kraemer L."/>
            <person name="Andreson R."/>
            <person name="Gutowska M.A."/>
            <person name="Wolf J."/>
            <person name="Bergner S.V."/>
            <person name="Schilhabel M.B."/>
            <person name="Klostermeier U.C."/>
            <person name="Beiko R.G."/>
            <person name="Rosenstiel P."/>
            <person name="Hippler M."/>
            <person name="Laroche J."/>
        </authorList>
    </citation>
    <scope>NUCLEOTIDE SEQUENCE [LARGE SCALE GENOMIC DNA]</scope>
    <source>
        <strain evidence="1 2">CCMP1005</strain>
    </source>
</reference>
<organism evidence="1 2">
    <name type="scientific">Thalassiosira oceanica</name>
    <name type="common">Marine diatom</name>
    <dbReference type="NCBI Taxonomy" id="159749"/>
    <lineage>
        <taxon>Eukaryota</taxon>
        <taxon>Sar</taxon>
        <taxon>Stramenopiles</taxon>
        <taxon>Ochrophyta</taxon>
        <taxon>Bacillariophyta</taxon>
        <taxon>Coscinodiscophyceae</taxon>
        <taxon>Thalassiosirophycidae</taxon>
        <taxon>Thalassiosirales</taxon>
        <taxon>Thalassiosiraceae</taxon>
        <taxon>Thalassiosira</taxon>
    </lineage>
</organism>
<evidence type="ECO:0000313" key="2">
    <source>
        <dbReference type="Proteomes" id="UP000266841"/>
    </source>
</evidence>
<evidence type="ECO:0000313" key="1">
    <source>
        <dbReference type="EMBL" id="EJK48665.1"/>
    </source>
</evidence>
<name>K0R727_THAOC</name>
<comment type="caution">
    <text evidence="1">The sequence shown here is derived from an EMBL/GenBank/DDBJ whole genome shotgun (WGS) entry which is preliminary data.</text>
</comment>